<dbReference type="EMBL" id="JBHFFA010000005">
    <property type="protein sequence ID" value="KAL2623745.1"/>
    <property type="molecule type" value="Genomic_DNA"/>
</dbReference>
<protein>
    <submittedName>
        <fullName evidence="2">Uncharacterized protein</fullName>
    </submittedName>
</protein>
<comment type="caution">
    <text evidence="2">The sequence shown here is derived from an EMBL/GenBank/DDBJ whole genome shotgun (WGS) entry which is preliminary data.</text>
</comment>
<feature type="region of interest" description="Disordered" evidence="1">
    <location>
        <begin position="24"/>
        <end position="91"/>
    </location>
</feature>
<evidence type="ECO:0000313" key="2">
    <source>
        <dbReference type="EMBL" id="KAL2623745.1"/>
    </source>
</evidence>
<keyword evidence="3" id="KW-1185">Reference proteome</keyword>
<proteinExistence type="predicted"/>
<feature type="compositionally biased region" description="Polar residues" evidence="1">
    <location>
        <begin position="63"/>
        <end position="78"/>
    </location>
</feature>
<feature type="compositionally biased region" description="Polar residues" evidence="1">
    <location>
        <begin position="24"/>
        <end position="39"/>
    </location>
</feature>
<accession>A0ABD1YAM1</accession>
<gene>
    <name evidence="2" type="ORF">R1flu_007990</name>
</gene>
<dbReference type="Proteomes" id="UP001605036">
    <property type="component" value="Unassembled WGS sequence"/>
</dbReference>
<organism evidence="2 3">
    <name type="scientific">Riccia fluitans</name>
    <dbReference type="NCBI Taxonomy" id="41844"/>
    <lineage>
        <taxon>Eukaryota</taxon>
        <taxon>Viridiplantae</taxon>
        <taxon>Streptophyta</taxon>
        <taxon>Embryophyta</taxon>
        <taxon>Marchantiophyta</taxon>
        <taxon>Marchantiopsida</taxon>
        <taxon>Marchantiidae</taxon>
        <taxon>Marchantiales</taxon>
        <taxon>Ricciaceae</taxon>
        <taxon>Riccia</taxon>
    </lineage>
</organism>
<name>A0ABD1YAM1_9MARC</name>
<sequence length="260" mass="28839">MNRSAIPPAFYHRSDQGLGVTRLRTLSSPRSGGVSNSTVKCIPSDAPSREAEPSEGVACQPTLHKSTFSPNTNYSGNFTDAEEGPETDGIESMSPAVRRYRQGKKGPLFEGKSPTISDSPPVAELAAGYFLANSPQGPAIRDQSFTNPDHTPDFVQKTEHTTREIRNSTLGLPAAFNFMSLLLSTTHIAIRRKNVPLLYCEDNSRSWTCLTKFLRREQSITQGMPERTLLQICDSLRTHLQLQIRQLVRDRMQGKIKYSG</sequence>
<evidence type="ECO:0000313" key="3">
    <source>
        <dbReference type="Proteomes" id="UP001605036"/>
    </source>
</evidence>
<feature type="compositionally biased region" description="Acidic residues" evidence="1">
    <location>
        <begin position="80"/>
        <end position="89"/>
    </location>
</feature>
<dbReference type="AlphaFoldDB" id="A0ABD1YAM1"/>
<reference evidence="2 3" key="1">
    <citation type="submission" date="2024-09" db="EMBL/GenBank/DDBJ databases">
        <title>Chromosome-scale assembly of Riccia fluitans.</title>
        <authorList>
            <person name="Paukszto L."/>
            <person name="Sawicki J."/>
            <person name="Karawczyk K."/>
            <person name="Piernik-Szablinska J."/>
            <person name="Szczecinska M."/>
            <person name="Mazdziarz M."/>
        </authorList>
    </citation>
    <scope>NUCLEOTIDE SEQUENCE [LARGE SCALE GENOMIC DNA]</scope>
    <source>
        <strain evidence="2">Rf_01</strain>
        <tissue evidence="2">Aerial parts of the thallus</tissue>
    </source>
</reference>
<evidence type="ECO:0000256" key="1">
    <source>
        <dbReference type="SAM" id="MobiDB-lite"/>
    </source>
</evidence>